<dbReference type="Pfam" id="PF13489">
    <property type="entry name" value="Methyltransf_23"/>
    <property type="match status" value="1"/>
</dbReference>
<evidence type="ECO:0008006" key="3">
    <source>
        <dbReference type="Google" id="ProtNLM"/>
    </source>
</evidence>
<dbReference type="CDD" id="cd02440">
    <property type="entry name" value="AdoMet_MTases"/>
    <property type="match status" value="1"/>
</dbReference>
<reference evidence="2" key="1">
    <citation type="submission" date="2017-09" db="EMBL/GenBank/DDBJ databases">
        <title>Depth-based differentiation of microbial function through sediment-hosted aquifers and enrichment of novel symbionts in the deep terrestrial subsurface.</title>
        <authorList>
            <person name="Probst A.J."/>
            <person name="Ladd B."/>
            <person name="Jarett J.K."/>
            <person name="Geller-Mcgrath D.E."/>
            <person name="Sieber C.M.K."/>
            <person name="Emerson J.B."/>
            <person name="Anantharaman K."/>
            <person name="Thomas B.C."/>
            <person name="Malmstrom R."/>
            <person name="Stieglmeier M."/>
            <person name="Klingl A."/>
            <person name="Woyke T."/>
            <person name="Ryan C.M."/>
            <person name="Banfield J.F."/>
        </authorList>
    </citation>
    <scope>NUCLEOTIDE SEQUENCE [LARGE SCALE GENOMIC DNA]</scope>
</reference>
<comment type="caution">
    <text evidence="1">The sequence shown here is derived from an EMBL/GenBank/DDBJ whole genome shotgun (WGS) entry which is preliminary data.</text>
</comment>
<dbReference type="InterPro" id="IPR029063">
    <property type="entry name" value="SAM-dependent_MTases_sf"/>
</dbReference>
<dbReference type="AlphaFoldDB" id="A0A2M6Z2M2"/>
<dbReference type="PANTHER" id="PTHR43861">
    <property type="entry name" value="TRANS-ACONITATE 2-METHYLTRANSFERASE-RELATED"/>
    <property type="match status" value="1"/>
</dbReference>
<evidence type="ECO:0000313" key="1">
    <source>
        <dbReference type="EMBL" id="PIU46620.1"/>
    </source>
</evidence>
<dbReference type="EMBL" id="PEWP01000040">
    <property type="protein sequence ID" value="PIU46620.1"/>
    <property type="molecule type" value="Genomic_DNA"/>
</dbReference>
<dbReference type="PANTHER" id="PTHR43861:SF6">
    <property type="entry name" value="METHYLTRANSFERASE TYPE 11"/>
    <property type="match status" value="1"/>
</dbReference>
<dbReference type="Proteomes" id="UP000228777">
    <property type="component" value="Unassembled WGS sequence"/>
</dbReference>
<protein>
    <recommendedName>
        <fullName evidence="3">Class I SAM-dependent methyltransferase</fullName>
    </recommendedName>
</protein>
<dbReference type="SUPFAM" id="SSF53335">
    <property type="entry name" value="S-adenosyl-L-methionine-dependent methyltransferases"/>
    <property type="match status" value="1"/>
</dbReference>
<evidence type="ECO:0000313" key="2">
    <source>
        <dbReference type="Proteomes" id="UP000228777"/>
    </source>
</evidence>
<proteinExistence type="predicted"/>
<name>A0A2M6Z2M2_9BACT</name>
<organism evidence="1 2">
    <name type="scientific">bacterium (Candidatus Gribaldobacteria) CG07_land_8_20_14_0_80_33_18</name>
    <dbReference type="NCBI Taxonomy" id="2014272"/>
    <lineage>
        <taxon>Bacteria</taxon>
        <taxon>Candidatus Gribaldobacteria</taxon>
    </lineage>
</organism>
<gene>
    <name evidence="1" type="ORF">COS93_02110</name>
</gene>
<dbReference type="Gene3D" id="3.40.50.150">
    <property type="entry name" value="Vaccinia Virus protein VP39"/>
    <property type="match status" value="1"/>
</dbReference>
<sequence length="298" mass="35092">MNQCYICNSPKTAKLFSSFNVHGRKIINEDEKFDIFKCQKCGVVFLNSDKKINYSQYYGENYYCNSGESFSKFMQLLIKISEDFSFTRKEQLILKYFKNYKSKIAILDIGCGEGKFLLNLDKNKFIKKGIEINKDACRSCKKRSLSVLNKDFLKIEFNSEKYEVITLWHVLEHLDNPRAVLEKINRILKPNGILVISTPNIGSVGFKIGKSRWFHLDSPRHRFLYNKKSLKFLLNKEEFEIMEVKSEFYDYFLDLFWSLKNSIPKILLLLFYPLLKIYSKETITLIGKKQSSDRKKAV</sequence>
<accession>A0A2M6Z2M2</accession>